<dbReference type="EMBL" id="CP012159">
    <property type="protein sequence ID" value="AKT37235.1"/>
    <property type="molecule type" value="Genomic_DNA"/>
</dbReference>
<evidence type="ECO:0000313" key="4">
    <source>
        <dbReference type="Proteomes" id="UP000067626"/>
    </source>
</evidence>
<feature type="region of interest" description="Disordered" evidence="1">
    <location>
        <begin position="25"/>
        <end position="55"/>
    </location>
</feature>
<feature type="region of interest" description="Disordered" evidence="1">
    <location>
        <begin position="88"/>
        <end position="119"/>
    </location>
</feature>
<evidence type="ECO:0000256" key="1">
    <source>
        <dbReference type="SAM" id="MobiDB-lite"/>
    </source>
</evidence>
<dbReference type="RefSeq" id="WP_050429632.1">
    <property type="nucleotide sequence ID" value="NZ_CP012159.1"/>
</dbReference>
<dbReference type="PROSITE" id="PS51257">
    <property type="entry name" value="PROKAR_LIPOPROTEIN"/>
    <property type="match status" value="1"/>
</dbReference>
<evidence type="ECO:0000256" key="2">
    <source>
        <dbReference type="SAM" id="SignalP"/>
    </source>
</evidence>
<keyword evidence="2" id="KW-0732">Signal</keyword>
<feature type="compositionally biased region" description="Polar residues" evidence="1">
    <location>
        <begin position="42"/>
        <end position="55"/>
    </location>
</feature>
<dbReference type="KEGG" id="ccro:CMC5_013660"/>
<feature type="compositionally biased region" description="Polar residues" evidence="1">
    <location>
        <begin position="88"/>
        <end position="103"/>
    </location>
</feature>
<sequence length="277" mass="29930">MKSSFQRSLLCVGALSLTTALAAGCASDRTREARSPGRSETFESQAPTSAEGRQQRTVLAPDYHAMHDDPMGMHGRPRAGIETALPGQPQTDILPNPQPSDNQGEIRMNHGPARPGEVEMPMATGENAVRQNQTAQGQAMLGQSGGLPADAMSEQQLCKQLTEANRLQVQNIDNGVRIVIAPKTGTELTAIRETVQRIESRMAPMSTTSQRGEASTQCKLFDVGQLGARASMQERPNQVHLILTTTDTTNVGKLRQEARSFVSTGHTIHKAQPKQTK</sequence>
<dbReference type="OrthoDB" id="5520020at2"/>
<dbReference type="AlphaFoldDB" id="A0A0K1E8P8"/>
<feature type="signal peptide" evidence="2">
    <location>
        <begin position="1"/>
        <end position="22"/>
    </location>
</feature>
<feature type="chain" id="PRO_5005459051" evidence="2">
    <location>
        <begin position="23"/>
        <end position="277"/>
    </location>
</feature>
<dbReference type="Proteomes" id="UP000067626">
    <property type="component" value="Chromosome"/>
</dbReference>
<proteinExistence type="predicted"/>
<keyword evidence="4" id="KW-1185">Reference proteome</keyword>
<reference evidence="3 4" key="1">
    <citation type="submission" date="2015-07" db="EMBL/GenBank/DDBJ databases">
        <title>Genome analysis of myxobacterium Chondromyces crocatus Cm c5 reveals a high potential for natural compound synthesis and the genetic basis for the loss of fruiting body formation.</title>
        <authorList>
            <person name="Zaburannyi N."/>
            <person name="Bunk B."/>
            <person name="Maier J."/>
            <person name="Overmann J."/>
            <person name="Mueller R."/>
        </authorList>
    </citation>
    <scope>NUCLEOTIDE SEQUENCE [LARGE SCALE GENOMIC DNA]</scope>
    <source>
        <strain evidence="3 4">Cm c5</strain>
    </source>
</reference>
<accession>A0A0K1E8P8</accession>
<gene>
    <name evidence="3" type="ORF">CMC5_013660</name>
</gene>
<name>A0A0K1E8P8_CHOCO</name>
<feature type="compositionally biased region" description="Basic and acidic residues" evidence="1">
    <location>
        <begin position="28"/>
        <end position="41"/>
    </location>
</feature>
<protein>
    <submittedName>
        <fullName evidence="3">Uncharacterized protein</fullName>
    </submittedName>
</protein>
<organism evidence="3 4">
    <name type="scientific">Chondromyces crocatus</name>
    <dbReference type="NCBI Taxonomy" id="52"/>
    <lineage>
        <taxon>Bacteria</taxon>
        <taxon>Pseudomonadati</taxon>
        <taxon>Myxococcota</taxon>
        <taxon>Polyangia</taxon>
        <taxon>Polyangiales</taxon>
        <taxon>Polyangiaceae</taxon>
        <taxon>Chondromyces</taxon>
    </lineage>
</organism>
<evidence type="ECO:0000313" key="3">
    <source>
        <dbReference type="EMBL" id="AKT37235.1"/>
    </source>
</evidence>